<protein>
    <submittedName>
        <fullName evidence="1">Uncharacterized protein</fullName>
    </submittedName>
</protein>
<dbReference type="AlphaFoldDB" id="A0A0F9A8W2"/>
<reference evidence="1" key="1">
    <citation type="journal article" date="2015" name="Nature">
        <title>Complex archaea that bridge the gap between prokaryotes and eukaryotes.</title>
        <authorList>
            <person name="Spang A."/>
            <person name="Saw J.H."/>
            <person name="Jorgensen S.L."/>
            <person name="Zaremba-Niedzwiedzka K."/>
            <person name="Martijn J."/>
            <person name="Lind A.E."/>
            <person name="van Eijk R."/>
            <person name="Schleper C."/>
            <person name="Guy L."/>
            <person name="Ettema T.J."/>
        </authorList>
    </citation>
    <scope>NUCLEOTIDE SEQUENCE</scope>
</reference>
<sequence>MALPAKSTENVSYTGNLSADEVTTADATTNFLTSTMQFTVGQAVVATDTDLDQIDQGGSTLADGDIISISGVKRDGTVVAATDFAIFSGGNSKTVGDLLAAIETLFPDSTATVSNGEIRLEDDETGY</sequence>
<comment type="caution">
    <text evidence="1">The sequence shown here is derived from an EMBL/GenBank/DDBJ whole genome shotgun (WGS) entry which is preliminary data.</text>
</comment>
<evidence type="ECO:0000313" key="1">
    <source>
        <dbReference type="EMBL" id="KKK94620.1"/>
    </source>
</evidence>
<accession>A0A0F9A8W2</accession>
<gene>
    <name evidence="1" type="ORF">LCGC14_2681050</name>
</gene>
<dbReference type="EMBL" id="LAZR01047266">
    <property type="protein sequence ID" value="KKK94620.1"/>
    <property type="molecule type" value="Genomic_DNA"/>
</dbReference>
<feature type="non-terminal residue" evidence="1">
    <location>
        <position position="127"/>
    </location>
</feature>
<organism evidence="1">
    <name type="scientific">marine sediment metagenome</name>
    <dbReference type="NCBI Taxonomy" id="412755"/>
    <lineage>
        <taxon>unclassified sequences</taxon>
        <taxon>metagenomes</taxon>
        <taxon>ecological metagenomes</taxon>
    </lineage>
</organism>
<proteinExistence type="predicted"/>
<name>A0A0F9A8W2_9ZZZZ</name>